<feature type="compositionally biased region" description="Low complexity" evidence="1">
    <location>
        <begin position="102"/>
        <end position="111"/>
    </location>
</feature>
<evidence type="ECO:0000256" key="1">
    <source>
        <dbReference type="SAM" id="MobiDB-lite"/>
    </source>
</evidence>
<reference evidence="2 3" key="1">
    <citation type="submission" date="2018-09" db="EMBL/GenBank/DDBJ databases">
        <title>Paenibacillus SK2017-BO5.</title>
        <authorList>
            <person name="Piskunova J.V."/>
            <person name="Dubiley S.A."/>
            <person name="Severinov K.V."/>
        </authorList>
    </citation>
    <scope>NUCLEOTIDE SEQUENCE [LARGE SCALE GENOMIC DNA]</scope>
    <source>
        <strain evidence="2 3">BO5</strain>
    </source>
</reference>
<dbReference type="AlphaFoldDB" id="A0A3A3GKW1"/>
<feature type="compositionally biased region" description="Basic residues" evidence="1">
    <location>
        <begin position="22"/>
        <end position="42"/>
    </location>
</feature>
<name>A0A3A3GKW1_PANTH</name>
<dbReference type="OrthoDB" id="9970794at2"/>
<evidence type="ECO:0000313" key="3">
    <source>
        <dbReference type="Proteomes" id="UP000266177"/>
    </source>
</evidence>
<comment type="caution">
    <text evidence="2">The sequence shown here is derived from an EMBL/GenBank/DDBJ whole genome shotgun (WGS) entry which is preliminary data.</text>
</comment>
<organism evidence="2 3">
    <name type="scientific">Paenibacillus thiaminolyticus</name>
    <name type="common">Bacillus thiaminolyticus</name>
    <dbReference type="NCBI Taxonomy" id="49283"/>
    <lineage>
        <taxon>Bacteria</taxon>
        <taxon>Bacillati</taxon>
        <taxon>Bacillota</taxon>
        <taxon>Bacilli</taxon>
        <taxon>Bacillales</taxon>
        <taxon>Paenibacillaceae</taxon>
        <taxon>Paenibacillus</taxon>
    </lineage>
</organism>
<evidence type="ECO:0000313" key="2">
    <source>
        <dbReference type="EMBL" id="RJG22999.1"/>
    </source>
</evidence>
<feature type="compositionally biased region" description="Low complexity" evidence="1">
    <location>
        <begin position="86"/>
        <end position="95"/>
    </location>
</feature>
<protein>
    <submittedName>
        <fullName evidence="2">Uncharacterized protein</fullName>
    </submittedName>
</protein>
<sequence length="194" mass="21482">MPKLTSTIGRKRTGGARPRITAGKKRMVMRAGARRRLRRQSRRTPGNRGWRLAIGERLKRRVPPLQPLRSGRTAPDSATQEEALNASLPPSAEEAPSPPPASEAAHSVPAPDSEAEAIPHPLSSEPVQAEPQPADGMLWSQLLSKVPTSYSLPDEVVAEALQHTLAAGKPSREVWRRLWRRIQLRYNVTYSDRT</sequence>
<feature type="region of interest" description="Disordered" evidence="1">
    <location>
        <begin position="1"/>
        <end position="135"/>
    </location>
</feature>
<gene>
    <name evidence="2" type="ORF">DQX05_15785</name>
</gene>
<dbReference type="EMBL" id="QYZD01000013">
    <property type="protein sequence ID" value="RJG22999.1"/>
    <property type="molecule type" value="Genomic_DNA"/>
</dbReference>
<accession>A0A3A3GKW1</accession>
<dbReference type="RefSeq" id="WP_119794517.1">
    <property type="nucleotide sequence ID" value="NZ_QYZD01000013.1"/>
</dbReference>
<dbReference type="Proteomes" id="UP000266177">
    <property type="component" value="Unassembled WGS sequence"/>
</dbReference>
<proteinExistence type="predicted"/>